<dbReference type="PROSITE" id="PS50082">
    <property type="entry name" value="WD_REPEATS_2"/>
    <property type="match status" value="3"/>
</dbReference>
<dbReference type="InterPro" id="IPR019775">
    <property type="entry name" value="WD40_repeat_CS"/>
</dbReference>
<protein>
    <recommendedName>
        <fullName evidence="6">WD repeat domain 97</fullName>
    </recommendedName>
</protein>
<dbReference type="AlphaFoldDB" id="A0A8C0GRF0"/>
<dbReference type="InterPro" id="IPR015943">
    <property type="entry name" value="WD40/YVTN_repeat-like_dom_sf"/>
</dbReference>
<dbReference type="GeneTree" id="ENSGT00940000163397"/>
<dbReference type="PANTHER" id="PTHR45532:SF1">
    <property type="entry name" value="WD REPEAT-CONTAINING PROTEIN 97"/>
    <property type="match status" value="1"/>
</dbReference>
<feature type="repeat" description="WD" evidence="3">
    <location>
        <begin position="624"/>
        <end position="645"/>
    </location>
</feature>
<organism evidence="4 5">
    <name type="scientific">Chelonoidis abingdonii</name>
    <name type="common">Abingdon island giant tortoise</name>
    <name type="synonym">Testudo abingdonii</name>
    <dbReference type="NCBI Taxonomy" id="106734"/>
    <lineage>
        <taxon>Eukaryota</taxon>
        <taxon>Metazoa</taxon>
        <taxon>Chordata</taxon>
        <taxon>Craniata</taxon>
        <taxon>Vertebrata</taxon>
        <taxon>Euteleostomi</taxon>
        <taxon>Archelosauria</taxon>
        <taxon>Testudinata</taxon>
        <taxon>Testudines</taxon>
        <taxon>Cryptodira</taxon>
        <taxon>Durocryptodira</taxon>
        <taxon>Testudinoidea</taxon>
        <taxon>Testudinidae</taxon>
        <taxon>Chelonoidis</taxon>
    </lineage>
</organism>
<dbReference type="InterPro" id="IPR001680">
    <property type="entry name" value="WD40_rpt"/>
</dbReference>
<feature type="repeat" description="WD" evidence="3">
    <location>
        <begin position="271"/>
        <end position="312"/>
    </location>
</feature>
<dbReference type="InterPro" id="IPR036322">
    <property type="entry name" value="WD40_repeat_dom_sf"/>
</dbReference>
<dbReference type="PANTHER" id="PTHR45532">
    <property type="entry name" value="WD REPEAT-CONTAINING PROTEIN 97"/>
    <property type="match status" value="1"/>
</dbReference>
<evidence type="ECO:0000256" key="2">
    <source>
        <dbReference type="ARBA" id="ARBA00022737"/>
    </source>
</evidence>
<dbReference type="Pfam" id="PF00400">
    <property type="entry name" value="WD40"/>
    <property type="match status" value="4"/>
</dbReference>
<proteinExistence type="predicted"/>
<evidence type="ECO:0000313" key="4">
    <source>
        <dbReference type="Ensembl" id="ENSCABP00000008278.1"/>
    </source>
</evidence>
<keyword evidence="1 3" id="KW-0853">WD repeat</keyword>
<dbReference type="Ensembl" id="ENSCABT00000009077.1">
    <property type="protein sequence ID" value="ENSCABP00000008278.1"/>
    <property type="gene ID" value="ENSCABG00000006250.1"/>
</dbReference>
<name>A0A8C0GRF0_CHEAB</name>
<dbReference type="PROSITE" id="PS50294">
    <property type="entry name" value="WD_REPEATS_REGION"/>
    <property type="match status" value="2"/>
</dbReference>
<dbReference type="Proteomes" id="UP000694404">
    <property type="component" value="Unplaced"/>
</dbReference>
<sequence length="722" mass="79795">SPSTMHHQSSLPEMRKETQLTSARQLWALLRGRIQATTEKMKKEELKPAQLTHGLQHLRHLSFPQPVRHVAYNSSTSLLVVLDAESQLHLHKEDGWLSHSTQAPEPIVGLLYATQVNKYVAWDQGSLQVLGPAFEMLSKVLAPHGIRCCCYSPELNQVVTAGAGSLSIWAFRYGFRQLQCQATVQQGLSPCNTFTQLALDTGVPQTCFAACSTGVAVFNISQGELLTFQRDLHNRAITDITYCEAGACVVTASRDTTIKVWDKKWLIQTIFVGHTGPVTAVTIYPQGPLILSASQDGTIRTWNLQTIDQVDEVHVAEVVEQLQTHPEGGYVVSLTGSTIDLWKVNQLYSLHTQLGAAVTRLCTVDLSAVGSFPVRAVCVCQDSTVRLVAAHTGRILSTLLLDRPCQAVEVAYCLPKETLFVLLERGQLLRVNTAVNPMSVKKMVAPWSESARPCCLLLYSHLVDPEKAYAQWQEIVEQKGDKKAWAQLPLKYLLVLGQEDGSLCVRQWFTGRVQTGACCSPAWGPLGAAWQGPSAWPSAGGDRTVKVWRIFPYIDECLTLLLSFSSQHPVLHLCPLGSTLGAAIQDPESATYSIVQYDLLAQSRQEHGPEDDPLDEIMGLCCCPTLKLFASASRDGSVKVWNAQNQLLRHLKLNTIPESLAFGNERGDLLLGVEQHLHRIHHSKYLPRPYLTKVRPDDGSLRPLSKDARRRLLLEPPSLAAK</sequence>
<dbReference type="InterPro" id="IPR020472">
    <property type="entry name" value="WD40_PAC1"/>
</dbReference>
<dbReference type="SMART" id="SM00320">
    <property type="entry name" value="WD40"/>
    <property type="match status" value="5"/>
</dbReference>
<dbReference type="OMA" id="ELWWSIM"/>
<dbReference type="PROSITE" id="PS00678">
    <property type="entry name" value="WD_REPEATS_1"/>
    <property type="match status" value="1"/>
</dbReference>
<evidence type="ECO:0000313" key="5">
    <source>
        <dbReference type="Proteomes" id="UP000694404"/>
    </source>
</evidence>
<evidence type="ECO:0000256" key="1">
    <source>
        <dbReference type="ARBA" id="ARBA00022574"/>
    </source>
</evidence>
<evidence type="ECO:0008006" key="6">
    <source>
        <dbReference type="Google" id="ProtNLM"/>
    </source>
</evidence>
<dbReference type="Gene3D" id="2.130.10.10">
    <property type="entry name" value="YVTN repeat-like/Quinoprotein amine dehydrogenase"/>
    <property type="match status" value="3"/>
</dbReference>
<reference evidence="4" key="2">
    <citation type="submission" date="2025-09" db="UniProtKB">
        <authorList>
            <consortium name="Ensembl"/>
        </authorList>
    </citation>
    <scope>IDENTIFICATION</scope>
</reference>
<feature type="repeat" description="WD" evidence="3">
    <location>
        <begin position="230"/>
        <end position="262"/>
    </location>
</feature>
<dbReference type="SUPFAM" id="SSF50978">
    <property type="entry name" value="WD40 repeat-like"/>
    <property type="match status" value="3"/>
</dbReference>
<dbReference type="PRINTS" id="PR00320">
    <property type="entry name" value="GPROTEINBRPT"/>
</dbReference>
<keyword evidence="2" id="KW-0677">Repeat</keyword>
<evidence type="ECO:0000256" key="3">
    <source>
        <dbReference type="PROSITE-ProRule" id="PRU00221"/>
    </source>
</evidence>
<keyword evidence="5" id="KW-1185">Reference proteome</keyword>
<accession>A0A8C0GRF0</accession>
<reference evidence="4" key="1">
    <citation type="submission" date="2025-08" db="UniProtKB">
        <authorList>
            <consortium name="Ensembl"/>
        </authorList>
    </citation>
    <scope>IDENTIFICATION</scope>
</reference>